<dbReference type="InterPro" id="IPR052513">
    <property type="entry name" value="Thioester_dehydratase-like"/>
</dbReference>
<dbReference type="SUPFAM" id="SSF50249">
    <property type="entry name" value="Nucleic acid-binding proteins"/>
    <property type="match status" value="1"/>
</dbReference>
<organism evidence="3 4">
    <name type="scientific">Candidatus Marsarchaeota G1 archaeon OSP_D</name>
    <dbReference type="NCBI Taxonomy" id="1978155"/>
    <lineage>
        <taxon>Archaea</taxon>
        <taxon>Candidatus Marsarchaeota</taxon>
        <taxon>Candidatus Marsarchaeota group 1</taxon>
    </lineage>
</organism>
<dbReference type="Gene3D" id="6.10.30.10">
    <property type="match status" value="1"/>
</dbReference>
<dbReference type="Proteomes" id="UP000240880">
    <property type="component" value="Unassembled WGS sequence"/>
</dbReference>
<sequence length="184" mass="20820">MGRLDAGWHGCNNGEVKRLKFAGTPISPEEWRNESVFFKKEEFDLKYAWDTGYAIAKFLEGLKAGKILGVKCNRCERILVPPRMFCEKCFRKVDEWVTLRDTGTVNTFSVSYVNNDASRREKPLVVAVIEIHGASPGMGILHVLGEVEPSRVRVGMQVKAVWKPENERVGAITDIAYFKPIEVM</sequence>
<dbReference type="AlphaFoldDB" id="A0A2R6ABQ3"/>
<dbReference type="GO" id="GO:0003677">
    <property type="term" value="F:DNA binding"/>
    <property type="evidence" value="ECO:0007669"/>
    <property type="project" value="UniProtKB-KW"/>
</dbReference>
<keyword evidence="3" id="KW-0238">DNA-binding</keyword>
<evidence type="ECO:0000259" key="2">
    <source>
        <dbReference type="Pfam" id="PF12172"/>
    </source>
</evidence>
<dbReference type="Pfam" id="PF12172">
    <property type="entry name" value="zf-ChsH2"/>
    <property type="match status" value="1"/>
</dbReference>
<feature type="domain" description="ChsH2 C-terminal OB-fold" evidence="1">
    <location>
        <begin position="96"/>
        <end position="163"/>
    </location>
</feature>
<dbReference type="InterPro" id="IPR002878">
    <property type="entry name" value="ChsH2_C"/>
</dbReference>
<comment type="caution">
    <text evidence="3">The sequence shown here is derived from an EMBL/GenBank/DDBJ whole genome shotgun (WGS) entry which is preliminary data.</text>
</comment>
<protein>
    <submittedName>
        <fullName evidence="3">DNA-binding protein</fullName>
    </submittedName>
</protein>
<reference evidence="3 4" key="1">
    <citation type="submission" date="2017-04" db="EMBL/GenBank/DDBJ databases">
        <title>Novel microbial lineages endemic to geothermal iron-oxide mats fill important gaps in the evolutionary history of Archaea.</title>
        <authorList>
            <person name="Jay Z.J."/>
            <person name="Beam J.P."/>
            <person name="Dlakic M."/>
            <person name="Rusch D.B."/>
            <person name="Kozubal M.A."/>
            <person name="Inskeep W.P."/>
        </authorList>
    </citation>
    <scope>NUCLEOTIDE SEQUENCE [LARGE SCALE GENOMIC DNA]</scope>
    <source>
        <strain evidence="3">OSP_D</strain>
    </source>
</reference>
<evidence type="ECO:0000313" key="4">
    <source>
        <dbReference type="Proteomes" id="UP000240880"/>
    </source>
</evidence>
<proteinExistence type="predicted"/>
<gene>
    <name evidence="3" type="ORF">B9Q01_03125</name>
</gene>
<dbReference type="EMBL" id="NEXC01000013">
    <property type="protein sequence ID" value="PSN83841.1"/>
    <property type="molecule type" value="Genomic_DNA"/>
</dbReference>
<dbReference type="Pfam" id="PF01796">
    <property type="entry name" value="OB_ChsH2_C"/>
    <property type="match status" value="1"/>
</dbReference>
<evidence type="ECO:0000259" key="1">
    <source>
        <dbReference type="Pfam" id="PF01796"/>
    </source>
</evidence>
<dbReference type="InterPro" id="IPR012340">
    <property type="entry name" value="NA-bd_OB-fold"/>
</dbReference>
<dbReference type="PANTHER" id="PTHR34075:SF4">
    <property type="entry name" value="DUF35 DOMAIN-CONTAINING PROTEIN"/>
    <property type="match status" value="1"/>
</dbReference>
<name>A0A2R6ABQ3_9ARCH</name>
<evidence type="ECO:0000313" key="3">
    <source>
        <dbReference type="EMBL" id="PSN83841.1"/>
    </source>
</evidence>
<dbReference type="PANTHER" id="PTHR34075">
    <property type="entry name" value="BLR3430 PROTEIN"/>
    <property type="match status" value="1"/>
</dbReference>
<accession>A0A2R6ABQ3</accession>
<feature type="domain" description="ChsH2 rubredoxin-like zinc ribbon" evidence="2">
    <location>
        <begin position="60"/>
        <end position="91"/>
    </location>
</feature>
<dbReference type="InterPro" id="IPR022002">
    <property type="entry name" value="ChsH2_Znr"/>
</dbReference>